<dbReference type="Pfam" id="PF00179">
    <property type="entry name" value="UQ_con"/>
    <property type="match status" value="1"/>
</dbReference>
<accession>A0ABD3NKL3</accession>
<proteinExistence type="predicted"/>
<dbReference type="AlphaFoldDB" id="A0ABD3NKL3"/>
<sequence>MPVFKIWTVLLYIRALLSAPNLDEPLNNTVGSLWKSDEEEALKRASQQRILGNDEEHYEIQIRVELNIEEDHID</sequence>
<evidence type="ECO:0000259" key="2">
    <source>
        <dbReference type="PROSITE" id="PS50127"/>
    </source>
</evidence>
<comment type="caution">
    <text evidence="3">The sequence shown here is derived from an EMBL/GenBank/DDBJ whole genome shotgun (WGS) entry which is preliminary data.</text>
</comment>
<evidence type="ECO:0000256" key="1">
    <source>
        <dbReference type="SAM" id="SignalP"/>
    </source>
</evidence>
<dbReference type="PROSITE" id="PS50127">
    <property type="entry name" value="UBC_2"/>
    <property type="match status" value="1"/>
</dbReference>
<reference evidence="3 4" key="1">
    <citation type="submission" date="2024-10" db="EMBL/GenBank/DDBJ databases">
        <title>Updated reference genomes for cyclostephanoid diatoms.</title>
        <authorList>
            <person name="Roberts W.R."/>
            <person name="Alverson A.J."/>
        </authorList>
    </citation>
    <scope>NUCLEOTIDE SEQUENCE [LARGE SCALE GENOMIC DNA]</scope>
    <source>
        <strain evidence="3 4">AJA010-31</strain>
    </source>
</reference>
<gene>
    <name evidence="3" type="ORF">ACHAWO_002460</name>
</gene>
<keyword evidence="1" id="KW-0732">Signal</keyword>
<dbReference type="Gene3D" id="3.10.110.10">
    <property type="entry name" value="Ubiquitin Conjugating Enzyme"/>
    <property type="match status" value="1"/>
</dbReference>
<name>A0ABD3NKL3_9STRA</name>
<protein>
    <recommendedName>
        <fullName evidence="2">UBC core domain-containing protein</fullName>
    </recommendedName>
</protein>
<organism evidence="3 4">
    <name type="scientific">Cyclotella atomus</name>
    <dbReference type="NCBI Taxonomy" id="382360"/>
    <lineage>
        <taxon>Eukaryota</taxon>
        <taxon>Sar</taxon>
        <taxon>Stramenopiles</taxon>
        <taxon>Ochrophyta</taxon>
        <taxon>Bacillariophyta</taxon>
        <taxon>Coscinodiscophyceae</taxon>
        <taxon>Thalassiosirophycidae</taxon>
        <taxon>Stephanodiscales</taxon>
        <taxon>Stephanodiscaceae</taxon>
        <taxon>Cyclotella</taxon>
    </lineage>
</organism>
<dbReference type="InterPro" id="IPR000608">
    <property type="entry name" value="UBC"/>
</dbReference>
<dbReference type="Proteomes" id="UP001530400">
    <property type="component" value="Unassembled WGS sequence"/>
</dbReference>
<dbReference type="SUPFAM" id="SSF54495">
    <property type="entry name" value="UBC-like"/>
    <property type="match status" value="1"/>
</dbReference>
<feature type="chain" id="PRO_5044877175" description="UBC core domain-containing protein" evidence="1">
    <location>
        <begin position="19"/>
        <end position="74"/>
    </location>
</feature>
<evidence type="ECO:0000313" key="3">
    <source>
        <dbReference type="EMBL" id="KAL3776342.1"/>
    </source>
</evidence>
<keyword evidence="4" id="KW-1185">Reference proteome</keyword>
<evidence type="ECO:0000313" key="4">
    <source>
        <dbReference type="Proteomes" id="UP001530400"/>
    </source>
</evidence>
<feature type="domain" description="UBC core" evidence="2">
    <location>
        <begin position="1"/>
        <end position="54"/>
    </location>
</feature>
<feature type="signal peptide" evidence="1">
    <location>
        <begin position="1"/>
        <end position="18"/>
    </location>
</feature>
<dbReference type="InterPro" id="IPR016135">
    <property type="entry name" value="UBQ-conjugating_enzyme/RWD"/>
</dbReference>
<dbReference type="EMBL" id="JALLPJ020001104">
    <property type="protein sequence ID" value="KAL3776342.1"/>
    <property type="molecule type" value="Genomic_DNA"/>
</dbReference>